<feature type="domain" description="Transposase IS66 central" evidence="1">
    <location>
        <begin position="5"/>
        <end position="61"/>
    </location>
</feature>
<evidence type="ECO:0000259" key="1">
    <source>
        <dbReference type="Pfam" id="PF03050"/>
    </source>
</evidence>
<gene>
    <name evidence="2" type="ORF">DLJ82_6171</name>
</gene>
<keyword evidence="2" id="KW-0614">Plasmid</keyword>
<dbReference type="InterPro" id="IPR004291">
    <property type="entry name" value="Transposase_IS66_central"/>
</dbReference>
<dbReference type="Proteomes" id="UP000251166">
    <property type="component" value="Plasmid unnamed3"/>
</dbReference>
<evidence type="ECO:0000313" key="2">
    <source>
        <dbReference type="EMBL" id="AXA44142.1"/>
    </source>
</evidence>
<proteinExistence type="predicted"/>
<dbReference type="Pfam" id="PF03050">
    <property type="entry name" value="DDE_Tnp_IS66"/>
    <property type="match status" value="1"/>
</dbReference>
<protein>
    <submittedName>
        <fullName evidence="2">Transposase IS66 family protein</fullName>
    </submittedName>
</protein>
<sequence length="100" mass="11484">MARTPTDPAGRKLQKIIRKVRHQIFVFVTNREISATNNGSERALRHTAVYRKITNGFRSQWRSELYADIRSVVETARRRATSAIDAIRLTLDRRPLPAPA</sequence>
<geneLocation type="plasmid" evidence="2 3">
    <name>unnamed3</name>
</geneLocation>
<dbReference type="AlphaFoldDB" id="A0A2Z4YUN6"/>
<evidence type="ECO:0000313" key="3">
    <source>
        <dbReference type="Proteomes" id="UP000251166"/>
    </source>
</evidence>
<organism evidence="2 3">
    <name type="scientific">Rhizobium leguminosarum</name>
    <dbReference type="NCBI Taxonomy" id="384"/>
    <lineage>
        <taxon>Bacteria</taxon>
        <taxon>Pseudomonadati</taxon>
        <taxon>Pseudomonadota</taxon>
        <taxon>Alphaproteobacteria</taxon>
        <taxon>Hyphomicrobiales</taxon>
        <taxon>Rhizobiaceae</taxon>
        <taxon>Rhizobium/Agrobacterium group</taxon>
        <taxon>Rhizobium</taxon>
    </lineage>
</organism>
<reference evidence="2 3" key="1">
    <citation type="submission" date="2018-07" db="EMBL/GenBank/DDBJ databases">
        <title>Rhizobium leguminosarum strain:ATCC 14479 Genome sequencing and assembly.</title>
        <authorList>
            <person name="Chakraborty R."/>
        </authorList>
    </citation>
    <scope>NUCLEOTIDE SEQUENCE [LARGE SCALE GENOMIC DNA]</scope>
    <source>
        <strain evidence="2 3">ATCC 14479</strain>
        <plasmid evidence="3">Plasmid unnamed3</plasmid>
    </source>
</reference>
<name>A0A2Z4YUN6_RHILE</name>
<dbReference type="EMBL" id="CP030763">
    <property type="protein sequence ID" value="AXA44142.1"/>
    <property type="molecule type" value="Genomic_DNA"/>
</dbReference>
<accession>A0A2Z4YUN6</accession>